<gene>
    <name evidence="8" type="ORF">OBBRIDRAFT_369136</name>
</gene>
<evidence type="ECO:0000313" key="9">
    <source>
        <dbReference type="Proteomes" id="UP000250043"/>
    </source>
</evidence>
<feature type="domain" description="Polysaccharide lyase 8 N-terminal alpha-helical" evidence="7">
    <location>
        <begin position="137"/>
        <end position="441"/>
    </location>
</feature>
<feature type="domain" description="Polysaccharide lyase family 8 C-terminal" evidence="6">
    <location>
        <begin position="749"/>
        <end position="821"/>
    </location>
</feature>
<comment type="similarity">
    <text evidence="1">Belongs to the polysaccharide lyase 8 family.</text>
</comment>
<evidence type="ECO:0000256" key="2">
    <source>
        <dbReference type="ARBA" id="ARBA00022729"/>
    </source>
</evidence>
<dbReference type="Pfam" id="PF02884">
    <property type="entry name" value="Lyase_8_C"/>
    <property type="match status" value="1"/>
</dbReference>
<dbReference type="InterPro" id="IPR004103">
    <property type="entry name" value="Lyase_8_C"/>
</dbReference>
<evidence type="ECO:0000259" key="7">
    <source>
        <dbReference type="Pfam" id="PF08124"/>
    </source>
</evidence>
<evidence type="ECO:0000259" key="5">
    <source>
        <dbReference type="Pfam" id="PF02278"/>
    </source>
</evidence>
<dbReference type="Gene3D" id="1.50.10.100">
    <property type="entry name" value="Chondroitin AC/alginate lyase"/>
    <property type="match status" value="1"/>
</dbReference>
<dbReference type="InterPro" id="IPR008929">
    <property type="entry name" value="Chondroitin_lyas"/>
</dbReference>
<dbReference type="EMBL" id="KV722332">
    <property type="protein sequence ID" value="OCH96195.1"/>
    <property type="molecule type" value="Genomic_DNA"/>
</dbReference>
<accession>A0A8E2DUU2</accession>
<dbReference type="InterPro" id="IPR011013">
    <property type="entry name" value="Gal_mutarotase_sf_dom"/>
</dbReference>
<dbReference type="SUPFAM" id="SSF74650">
    <property type="entry name" value="Galactose mutarotase-like"/>
    <property type="match status" value="1"/>
</dbReference>
<dbReference type="Pfam" id="PF08124">
    <property type="entry name" value="Lyase_8_N"/>
    <property type="match status" value="1"/>
</dbReference>
<sequence>MKSLLITACITIVVLVYCADSQAAAQTSARTRSTRPATVLDRVPKQRKLRLSQYPLNEASSNAGHAAQLKAGHPSLASLGPSYVPLETRPGVFTESSSSSGSDSESGINVLMSSPAQSNLMFDDLETIYERRQTSIVASIANTAKQNAIRWLLTLGADGKWPNSEIDYTAGCNARRANWPAQKHWQRLVAIASVWYADCDDADACLGPDLYESISRAMKYWFANDFINPTCLDSGSSLDCPCDTPGFWNTNWFSNIILIPRLVGETCLLLGDSLDDILLTGCTRIMSRAYGTFDRRINGLGYLTGANTLDVAKIGIDEALLTRNVTLLSDAYRRIHSEVVIQDAVMADGIRRDGSFGQHGGIIYNGNYGKDYLNDILGVEIDAGGTRYAAGSTVQSAFTALIDGIQWMIYRNVLTSVLHWDFSVLGRMISWPVADKQATGSMKINITDIGRLGQLWNSGDLLSAYDNLLRATQDANVGDLNGNRMFYNNDYMVHRGRGYVSTLRMYSNRTRNTECVNSQNLLGFHLADGVQYTYLRGDEYEDTAAAWDWNLIPGVTVDYRATPLDCSHTQYKGFEAFVGGASDGRIGVAAMRYTNPYTKALRWQKVWFFLEGDVQHVMVPSYSSSSDAPIFSVLDQKRRRGDVLVNGIRLQESTNITGAHTLWHDRVGYLFSSHSAGLPYQLSVRMGNRTGSWSSIGTSTAGDATVDLFAAWINHGSAPSPDPLSYTVFPSTGYAKFERKSLATRLKTVRNDDDTSAVYDEVHRIFMAVFWNPEGGSVQFSPSPYDAQIVITASGNVAVIYRRDEGILTIADPSQTLENVQLGITIVTRAIGGLDNLEEVVDVKELLVQLPTGGLAGSSVSVQVR</sequence>
<dbReference type="SUPFAM" id="SSF48230">
    <property type="entry name" value="Chondroitin AC/alginate lyase"/>
    <property type="match status" value="1"/>
</dbReference>
<dbReference type="InterPro" id="IPR011071">
    <property type="entry name" value="Lyase_8-like_C"/>
</dbReference>
<evidence type="ECO:0000256" key="1">
    <source>
        <dbReference type="ARBA" id="ARBA00006699"/>
    </source>
</evidence>
<evidence type="ECO:0000256" key="4">
    <source>
        <dbReference type="SAM" id="SignalP"/>
    </source>
</evidence>
<organism evidence="8 9">
    <name type="scientific">Obba rivulosa</name>
    <dbReference type="NCBI Taxonomy" id="1052685"/>
    <lineage>
        <taxon>Eukaryota</taxon>
        <taxon>Fungi</taxon>
        <taxon>Dikarya</taxon>
        <taxon>Basidiomycota</taxon>
        <taxon>Agaricomycotina</taxon>
        <taxon>Agaricomycetes</taxon>
        <taxon>Polyporales</taxon>
        <taxon>Gelatoporiaceae</taxon>
        <taxon>Obba</taxon>
    </lineage>
</organism>
<dbReference type="Pfam" id="PF02278">
    <property type="entry name" value="Lyase_8"/>
    <property type="match status" value="1"/>
</dbReference>
<dbReference type="Gene3D" id="2.70.98.10">
    <property type="match status" value="1"/>
</dbReference>
<evidence type="ECO:0000313" key="8">
    <source>
        <dbReference type="EMBL" id="OCH96195.1"/>
    </source>
</evidence>
<feature type="signal peptide" evidence="4">
    <location>
        <begin position="1"/>
        <end position="18"/>
    </location>
</feature>
<protein>
    <submittedName>
        <fullName evidence="8">Galactose mutarotase-like protein</fullName>
    </submittedName>
</protein>
<dbReference type="PANTHER" id="PTHR38481">
    <property type="entry name" value="HYALURONATE LYASE"/>
    <property type="match status" value="1"/>
</dbReference>
<proteinExistence type="inferred from homology"/>
<keyword evidence="3" id="KW-0456">Lyase</keyword>
<keyword evidence="2 4" id="KW-0732">Signal</keyword>
<dbReference type="GO" id="GO:0030246">
    <property type="term" value="F:carbohydrate binding"/>
    <property type="evidence" value="ECO:0007669"/>
    <property type="project" value="InterPro"/>
</dbReference>
<evidence type="ECO:0000259" key="6">
    <source>
        <dbReference type="Pfam" id="PF02884"/>
    </source>
</evidence>
<dbReference type="GO" id="GO:0005975">
    <property type="term" value="P:carbohydrate metabolic process"/>
    <property type="evidence" value="ECO:0007669"/>
    <property type="project" value="InterPro"/>
</dbReference>
<dbReference type="InterPro" id="IPR012970">
    <property type="entry name" value="Lyase_8_alpha_N"/>
</dbReference>
<dbReference type="OrthoDB" id="5980780at2759"/>
<feature type="domain" description="Polysaccharide lyase family 8 central" evidence="5">
    <location>
        <begin position="483"/>
        <end position="731"/>
    </location>
</feature>
<dbReference type="InterPro" id="IPR003159">
    <property type="entry name" value="Lyase_8_central_dom"/>
</dbReference>
<dbReference type="InterPro" id="IPR038970">
    <property type="entry name" value="Lyase_8"/>
</dbReference>
<evidence type="ECO:0000256" key="3">
    <source>
        <dbReference type="ARBA" id="ARBA00023239"/>
    </source>
</evidence>
<dbReference type="AlphaFoldDB" id="A0A8E2DUU2"/>
<dbReference type="PANTHER" id="PTHR38481:SF1">
    <property type="entry name" value="HYALURONATE LYASE"/>
    <property type="match status" value="1"/>
</dbReference>
<dbReference type="SUPFAM" id="SSF49863">
    <property type="entry name" value="Hyaluronate lyase-like, C-terminal domain"/>
    <property type="match status" value="1"/>
</dbReference>
<reference evidence="8 9" key="1">
    <citation type="submission" date="2016-07" db="EMBL/GenBank/DDBJ databases">
        <title>Draft genome of the white-rot fungus Obba rivulosa 3A-2.</title>
        <authorList>
            <consortium name="DOE Joint Genome Institute"/>
            <person name="Miettinen O."/>
            <person name="Riley R."/>
            <person name="Acob R."/>
            <person name="Barry K."/>
            <person name="Cullen D."/>
            <person name="De Vries R."/>
            <person name="Hainaut M."/>
            <person name="Hatakka A."/>
            <person name="Henrissat B."/>
            <person name="Hilden K."/>
            <person name="Kuo R."/>
            <person name="Labutti K."/>
            <person name="Lipzen A."/>
            <person name="Makela M.R."/>
            <person name="Sandor L."/>
            <person name="Spatafora J.W."/>
            <person name="Grigoriev I.V."/>
            <person name="Hibbett D.S."/>
        </authorList>
    </citation>
    <scope>NUCLEOTIDE SEQUENCE [LARGE SCALE GENOMIC DNA]</scope>
    <source>
        <strain evidence="8 9">3A-2</strain>
    </source>
</reference>
<dbReference type="Proteomes" id="UP000250043">
    <property type="component" value="Unassembled WGS sequence"/>
</dbReference>
<name>A0A8E2DUU2_9APHY</name>
<dbReference type="InterPro" id="IPR014718">
    <property type="entry name" value="GH-type_carb-bd"/>
</dbReference>
<feature type="chain" id="PRO_5034009362" evidence="4">
    <location>
        <begin position="19"/>
        <end position="865"/>
    </location>
</feature>
<dbReference type="GO" id="GO:0016837">
    <property type="term" value="F:carbon-oxygen lyase activity, acting on polysaccharides"/>
    <property type="evidence" value="ECO:0007669"/>
    <property type="project" value="UniProtKB-ARBA"/>
</dbReference>
<dbReference type="GO" id="GO:0005576">
    <property type="term" value="C:extracellular region"/>
    <property type="evidence" value="ECO:0007669"/>
    <property type="project" value="InterPro"/>
</dbReference>
<dbReference type="Gene3D" id="2.60.220.10">
    <property type="entry name" value="Polysaccharide lyase family 8-like, C-terminal"/>
    <property type="match status" value="1"/>
</dbReference>
<keyword evidence="9" id="KW-1185">Reference proteome</keyword>